<feature type="region of interest" description="Disordered" evidence="1">
    <location>
        <begin position="196"/>
        <end position="217"/>
    </location>
</feature>
<organism evidence="2 3">
    <name type="scientific">Phytophthora fragariaefolia</name>
    <dbReference type="NCBI Taxonomy" id="1490495"/>
    <lineage>
        <taxon>Eukaryota</taxon>
        <taxon>Sar</taxon>
        <taxon>Stramenopiles</taxon>
        <taxon>Oomycota</taxon>
        <taxon>Peronosporomycetes</taxon>
        <taxon>Peronosporales</taxon>
        <taxon>Peronosporaceae</taxon>
        <taxon>Phytophthora</taxon>
    </lineage>
</organism>
<proteinExistence type="predicted"/>
<dbReference type="InterPro" id="IPR026173">
    <property type="entry name" value="SPAG17"/>
</dbReference>
<dbReference type="GO" id="GO:1990716">
    <property type="term" value="C:axonemal central apparatus"/>
    <property type="evidence" value="ECO:0007669"/>
    <property type="project" value="TreeGrafter"/>
</dbReference>
<evidence type="ECO:0000313" key="2">
    <source>
        <dbReference type="EMBL" id="GMF34194.1"/>
    </source>
</evidence>
<dbReference type="OrthoDB" id="10257153at2759"/>
<reference evidence="2" key="1">
    <citation type="submission" date="2023-04" db="EMBL/GenBank/DDBJ databases">
        <title>Phytophthora fragariaefolia NBRC 109709.</title>
        <authorList>
            <person name="Ichikawa N."/>
            <person name="Sato H."/>
            <person name="Tonouchi N."/>
        </authorList>
    </citation>
    <scope>NUCLEOTIDE SEQUENCE</scope>
    <source>
        <strain evidence="2">NBRC 109709</strain>
    </source>
</reference>
<name>A0A9W6X9J9_9STRA</name>
<dbReference type="EMBL" id="BSXT01000798">
    <property type="protein sequence ID" value="GMF34194.1"/>
    <property type="molecule type" value="Genomic_DNA"/>
</dbReference>
<sequence>MGRWSFHALALASGAADEELAAKRELLARLRADATLSSWRRRCSWRVVAHAQLEELARATLAEEAAARREEERKQQEAAEGVAADADAVPEEKDDAKPLAVTPALLALAFQRLVALDKRECLADEQADAADVAEDEAAQPPARVYLLVDFPTSLAEINELLRLGEVGGAAQATDGPEKLPLLPLIDGLVLLADPAATRGRNRSSSTNAPRGRGGSVVKAEEGANASVSVAETTVFQTSNAVVKAFYEAAQFGGIEWSDFTFTNVSCSVDASELKSPEELEREVISTVEAMAAQKIAFKNWVASTRFSVIPTPAGDDIVTSGALYKKYESVLEGIYPGSVAVSTVLFAVVEAVSAASSPPMIVSSSSHSDKRADVSSFDEFIDYGDVVGCRFAAAQLSHEALRAEEDPCFLSRGRRLDDIERAMWRQSDLPGVGNEGRKAMPRMPQLSEPERSVRNTELASFYNSSRFSCWLVHLTRQLLQVEDLLGSAWTGKLQSRAFMENLSRAILPQRIAAILQQNTADLHSSYYPPTDSLLLAYLPNTAPGRIESTSWVARDHVRHRPAFRDWKKEQLASNEYLTPRTKAAAAACVPLSAGQLELIATQSWSMFPADHSVIKLYRTSREQMWLSVYHHGYAYTYYTLIFNTDGDDNFVIINTLVHAVGSVTYGLRSATNDGGNPAQVEYPDKSLLGQSTPFIASFQDESTLHIAEGKKRLPKKPDKFPTITAINSFPNGLIVSACSDGSIVQRYAEPPTTKNASNANAEVNDAAASTGVQRDKESEAYRVIYGRGSVLRVLRCGRKEAMLANGTTRVTQDCKTHRHSSRKRVSNDSELLPPSITTLTVDPETNALVERRPNGVMIVTLTSGARVAYHVDGTRMYTNAGNTHVLIKKRGFADVYLDVEVNVTAQRHAAGERVAVTKGGLRVRSVVDIYDGTKIEISYNTKVTAQVNGRVTTRKPSGEVVIAKDSGRVEYSPHQPISVTDRDTPDVKDDDDRDITNHNGVYYFDCRLGYFQLCDNEQNQFHVNLKRADEDEGPTVAVDLAGVVSDREAAQYDVSTIPAKAVINEPIPPHVFILNGDGTGVEMLRPQDIVDYVAGAASDNQVGDIVDTGSSAIRNHVFLRRLRDARRPEPPLNDVKLHEEFLVLQQPVTTAGKYLPSYFTETEDVFPLQPFTMVRRVQQIQPLDANELTEMHAGWARWEQWQKERDANKECYKVVDPRQPEVIAQEMAMQKKVLAAYKATRARKKMARQKAREMKVNAGPQEVSSGLRMETVQEGEEAVGGDGEAEDDSDDEFGQFGSDMSDDDVGETVDVDDPMELLWSAFSQADTEGRGLLSITESTWNMLAAQIKLQLLSSCAFV</sequence>
<dbReference type="Proteomes" id="UP001165121">
    <property type="component" value="Unassembled WGS sequence"/>
</dbReference>
<feature type="compositionally biased region" description="Polar residues" evidence="1">
    <location>
        <begin position="752"/>
        <end position="761"/>
    </location>
</feature>
<comment type="caution">
    <text evidence="2">The sequence shown here is derived from an EMBL/GenBank/DDBJ whole genome shotgun (WGS) entry which is preliminary data.</text>
</comment>
<evidence type="ECO:0000313" key="3">
    <source>
        <dbReference type="Proteomes" id="UP001165121"/>
    </source>
</evidence>
<evidence type="ECO:0000256" key="1">
    <source>
        <dbReference type="SAM" id="MobiDB-lite"/>
    </source>
</evidence>
<dbReference type="PANTHER" id="PTHR21963">
    <property type="entry name" value="PF6"/>
    <property type="match status" value="1"/>
</dbReference>
<dbReference type="GO" id="GO:1904158">
    <property type="term" value="P:axonemal central apparatus assembly"/>
    <property type="evidence" value="ECO:0007669"/>
    <property type="project" value="TreeGrafter"/>
</dbReference>
<protein>
    <submittedName>
        <fullName evidence="2">Unnamed protein product</fullName>
    </submittedName>
</protein>
<feature type="region of interest" description="Disordered" evidence="1">
    <location>
        <begin position="67"/>
        <end position="95"/>
    </location>
</feature>
<keyword evidence="3" id="KW-1185">Reference proteome</keyword>
<feature type="region of interest" description="Disordered" evidence="1">
    <location>
        <begin position="751"/>
        <end position="771"/>
    </location>
</feature>
<accession>A0A9W6X9J9</accession>
<feature type="compositionally biased region" description="Low complexity" evidence="1">
    <location>
        <begin position="78"/>
        <end position="87"/>
    </location>
</feature>
<feature type="compositionally biased region" description="Basic and acidic residues" evidence="1">
    <location>
        <begin position="67"/>
        <end position="77"/>
    </location>
</feature>
<dbReference type="PANTHER" id="PTHR21963:SF1">
    <property type="entry name" value="SPERM-ASSOCIATED ANTIGEN 17"/>
    <property type="match status" value="1"/>
</dbReference>
<gene>
    <name evidence="2" type="ORF">Pfra01_000871700</name>
</gene>
<feature type="region of interest" description="Disordered" evidence="1">
    <location>
        <begin position="430"/>
        <end position="450"/>
    </location>
</feature>